<accession>A0ABN1SYW3</accession>
<reference evidence="1 2" key="1">
    <citation type="journal article" date="2019" name="Int. J. Syst. Evol. Microbiol.">
        <title>The Global Catalogue of Microorganisms (GCM) 10K type strain sequencing project: providing services to taxonomists for standard genome sequencing and annotation.</title>
        <authorList>
            <consortium name="The Broad Institute Genomics Platform"/>
            <consortium name="The Broad Institute Genome Sequencing Center for Infectious Disease"/>
            <person name="Wu L."/>
            <person name="Ma J."/>
        </authorList>
    </citation>
    <scope>NUCLEOTIDE SEQUENCE [LARGE SCALE GENOMIC DNA]</scope>
    <source>
        <strain evidence="1 2">JCM 11269</strain>
    </source>
</reference>
<evidence type="ECO:0000313" key="1">
    <source>
        <dbReference type="EMBL" id="GAA1009594.1"/>
    </source>
</evidence>
<protein>
    <submittedName>
        <fullName evidence="1">Uncharacterized protein</fullName>
    </submittedName>
</protein>
<organism evidence="1 2">
    <name type="scientific">Streptomyces thermogriseus</name>
    <dbReference type="NCBI Taxonomy" id="75292"/>
    <lineage>
        <taxon>Bacteria</taxon>
        <taxon>Bacillati</taxon>
        <taxon>Actinomycetota</taxon>
        <taxon>Actinomycetes</taxon>
        <taxon>Kitasatosporales</taxon>
        <taxon>Streptomycetaceae</taxon>
        <taxon>Streptomyces</taxon>
    </lineage>
</organism>
<keyword evidence="2" id="KW-1185">Reference proteome</keyword>
<dbReference type="Proteomes" id="UP001501072">
    <property type="component" value="Unassembled WGS sequence"/>
</dbReference>
<sequence>MHRDLVQAQVYLSMLEVTDPHRRAVTRLVLTATASQYPAVLDDFRDFVRTVRPDTDAAS</sequence>
<comment type="caution">
    <text evidence="1">The sequence shown here is derived from an EMBL/GenBank/DDBJ whole genome shotgun (WGS) entry which is preliminary data.</text>
</comment>
<proteinExistence type="predicted"/>
<dbReference type="EMBL" id="BAAAHU010000021">
    <property type="protein sequence ID" value="GAA1009594.1"/>
    <property type="molecule type" value="Genomic_DNA"/>
</dbReference>
<evidence type="ECO:0000313" key="2">
    <source>
        <dbReference type="Proteomes" id="UP001501072"/>
    </source>
</evidence>
<gene>
    <name evidence="1" type="ORF">GCM10009564_25310</name>
</gene>
<name>A0ABN1SYW3_9ACTN</name>